<gene>
    <name evidence="2" type="ORF">CCHR01_06436</name>
</gene>
<sequence length="75" mass="7948">MVRLTLVAIALGAVATVTARTCPGGWINCYYANGERCTAGCKHAFWGCGCDDNKFGSTLNDSECTNAFGVDYPDC</sequence>
<evidence type="ECO:0000313" key="2">
    <source>
        <dbReference type="EMBL" id="KAK1850950.1"/>
    </source>
</evidence>
<proteinExistence type="predicted"/>
<keyword evidence="1" id="KW-0732">Signal</keyword>
<dbReference type="EMBL" id="JAQOWY010000107">
    <property type="protein sequence ID" value="KAK1850950.1"/>
    <property type="molecule type" value="Genomic_DNA"/>
</dbReference>
<name>A0AAD9EJR1_9PEZI</name>
<keyword evidence="3" id="KW-1185">Reference proteome</keyword>
<protein>
    <submittedName>
        <fullName evidence="2">Uncharacterized protein</fullName>
    </submittedName>
</protein>
<comment type="caution">
    <text evidence="2">The sequence shown here is derived from an EMBL/GenBank/DDBJ whole genome shotgun (WGS) entry which is preliminary data.</text>
</comment>
<evidence type="ECO:0000256" key="1">
    <source>
        <dbReference type="SAM" id="SignalP"/>
    </source>
</evidence>
<feature type="signal peptide" evidence="1">
    <location>
        <begin position="1"/>
        <end position="19"/>
    </location>
</feature>
<feature type="chain" id="PRO_5041997349" evidence="1">
    <location>
        <begin position="20"/>
        <end position="75"/>
    </location>
</feature>
<evidence type="ECO:0000313" key="3">
    <source>
        <dbReference type="Proteomes" id="UP001243330"/>
    </source>
</evidence>
<reference evidence="2" key="1">
    <citation type="submission" date="2023-01" db="EMBL/GenBank/DDBJ databases">
        <title>Colletotrichum chrysophilum M932 genome sequence.</title>
        <authorList>
            <person name="Baroncelli R."/>
        </authorList>
    </citation>
    <scope>NUCLEOTIDE SEQUENCE</scope>
    <source>
        <strain evidence="2">M932</strain>
    </source>
</reference>
<organism evidence="2 3">
    <name type="scientific">Colletotrichum chrysophilum</name>
    <dbReference type="NCBI Taxonomy" id="1836956"/>
    <lineage>
        <taxon>Eukaryota</taxon>
        <taxon>Fungi</taxon>
        <taxon>Dikarya</taxon>
        <taxon>Ascomycota</taxon>
        <taxon>Pezizomycotina</taxon>
        <taxon>Sordariomycetes</taxon>
        <taxon>Hypocreomycetidae</taxon>
        <taxon>Glomerellales</taxon>
        <taxon>Glomerellaceae</taxon>
        <taxon>Colletotrichum</taxon>
        <taxon>Colletotrichum gloeosporioides species complex</taxon>
    </lineage>
</organism>
<dbReference type="AlphaFoldDB" id="A0AAD9EJR1"/>
<dbReference type="Proteomes" id="UP001243330">
    <property type="component" value="Unassembled WGS sequence"/>
</dbReference>
<accession>A0AAD9EJR1</accession>